<feature type="region of interest" description="Disordered" evidence="9">
    <location>
        <begin position="282"/>
        <end position="305"/>
    </location>
</feature>
<feature type="transmembrane region" description="Helical" evidence="10">
    <location>
        <begin position="175"/>
        <end position="195"/>
    </location>
</feature>
<accession>A0A7K6FZT6</accession>
<protein>
    <submittedName>
        <fullName evidence="11">CAHM6 protein</fullName>
    </submittedName>
</protein>
<evidence type="ECO:0000256" key="10">
    <source>
        <dbReference type="SAM" id="Phobius"/>
    </source>
</evidence>
<dbReference type="Pfam" id="PF14798">
    <property type="entry name" value="Ca_hom_mod"/>
    <property type="match status" value="1"/>
</dbReference>
<keyword evidence="3" id="KW-0813">Transport</keyword>
<reference evidence="11 12" key="1">
    <citation type="submission" date="2019-09" db="EMBL/GenBank/DDBJ databases">
        <title>Bird 10,000 Genomes (B10K) Project - Family phase.</title>
        <authorList>
            <person name="Zhang G."/>
        </authorList>
    </citation>
    <scope>NUCLEOTIDE SEQUENCE [LARGE SCALE GENOMIC DNA]</scope>
    <source>
        <strain evidence="11">B10K-DU-029-47</strain>
        <tissue evidence="11">Heart</tissue>
    </source>
</reference>
<evidence type="ECO:0000256" key="1">
    <source>
        <dbReference type="ARBA" id="ARBA00004141"/>
    </source>
</evidence>
<dbReference type="GO" id="GO:1904669">
    <property type="term" value="P:ATP export"/>
    <property type="evidence" value="ECO:0007669"/>
    <property type="project" value="UniProtKB-ARBA"/>
</dbReference>
<evidence type="ECO:0000256" key="3">
    <source>
        <dbReference type="ARBA" id="ARBA00022448"/>
    </source>
</evidence>
<dbReference type="AlphaFoldDB" id="A0A7K6FZT6"/>
<feature type="transmembrane region" description="Helical" evidence="10">
    <location>
        <begin position="49"/>
        <end position="69"/>
    </location>
</feature>
<keyword evidence="8" id="KW-0407">Ion channel</keyword>
<dbReference type="GO" id="GO:0005261">
    <property type="term" value="F:monoatomic cation channel activity"/>
    <property type="evidence" value="ECO:0007669"/>
    <property type="project" value="TreeGrafter"/>
</dbReference>
<dbReference type="GO" id="GO:0005886">
    <property type="term" value="C:plasma membrane"/>
    <property type="evidence" value="ECO:0007669"/>
    <property type="project" value="TreeGrafter"/>
</dbReference>
<dbReference type="InterPro" id="IPR029569">
    <property type="entry name" value="CALHM"/>
</dbReference>
<dbReference type="Proteomes" id="UP000557315">
    <property type="component" value="Unassembled WGS sequence"/>
</dbReference>
<feature type="non-terminal residue" evidence="11">
    <location>
        <position position="1"/>
    </location>
</feature>
<evidence type="ECO:0000256" key="7">
    <source>
        <dbReference type="ARBA" id="ARBA00023136"/>
    </source>
</evidence>
<keyword evidence="7 10" id="KW-0472">Membrane</keyword>
<evidence type="ECO:0000256" key="6">
    <source>
        <dbReference type="ARBA" id="ARBA00023065"/>
    </source>
</evidence>
<name>A0A7K6FZT6_9CORV</name>
<organism evidence="11 12">
    <name type="scientific">Daphoenositta chrysoptera</name>
    <name type="common">varied sittella</name>
    <dbReference type="NCBI Taxonomy" id="254528"/>
    <lineage>
        <taxon>Eukaryota</taxon>
        <taxon>Metazoa</taxon>
        <taxon>Chordata</taxon>
        <taxon>Craniata</taxon>
        <taxon>Vertebrata</taxon>
        <taxon>Euteleostomi</taxon>
        <taxon>Archelosauria</taxon>
        <taxon>Archosauria</taxon>
        <taxon>Dinosauria</taxon>
        <taxon>Saurischia</taxon>
        <taxon>Theropoda</taxon>
        <taxon>Coelurosauria</taxon>
        <taxon>Aves</taxon>
        <taxon>Neognathae</taxon>
        <taxon>Neoaves</taxon>
        <taxon>Telluraves</taxon>
        <taxon>Australaves</taxon>
        <taxon>Passeriformes</taxon>
        <taxon>Corvoidea</taxon>
        <taxon>Pachycephalidae</taxon>
        <taxon>Daphoenositta</taxon>
    </lineage>
</organism>
<keyword evidence="12" id="KW-1185">Reference proteome</keyword>
<evidence type="ECO:0000256" key="4">
    <source>
        <dbReference type="ARBA" id="ARBA00022692"/>
    </source>
</evidence>
<keyword evidence="5 10" id="KW-1133">Transmembrane helix</keyword>
<keyword evidence="4 10" id="KW-0812">Transmembrane</keyword>
<evidence type="ECO:0000256" key="5">
    <source>
        <dbReference type="ARBA" id="ARBA00022989"/>
    </source>
</evidence>
<evidence type="ECO:0000256" key="2">
    <source>
        <dbReference type="ARBA" id="ARBA00008497"/>
    </source>
</evidence>
<sequence length="305" mass="34005">MEKLREALAFCIRHQTILGYSIVSLVTAAIQHIFSSVVFKCPCNSGNTVYGSFFLSAPALILLLLGYMVDTRLWRLLTGICSREKQCSRTCAHFCEVLVPVTVRALVAPLTWIAVALLGADFFECAASGSSLSKLLFCKDQGPDCQEKLFKIPCDEKLSAQISSEWISLQALSQMTGWVLIASIMTVALISKCVIRSRSELSYLQLKFRKIYSKEEQAVFEAKAKEQATMLAERNTNRFFQATDPAPFPTPSKDEWREISLLCTFGSQEVYYDMIHKYASKNGGKSAESEEENQERAPLASADEA</sequence>
<proteinExistence type="inferred from homology"/>
<comment type="caution">
    <text evidence="11">The sequence shown here is derived from an EMBL/GenBank/DDBJ whole genome shotgun (WGS) entry which is preliminary data.</text>
</comment>
<evidence type="ECO:0000256" key="9">
    <source>
        <dbReference type="SAM" id="MobiDB-lite"/>
    </source>
</evidence>
<evidence type="ECO:0000256" key="8">
    <source>
        <dbReference type="ARBA" id="ARBA00023303"/>
    </source>
</evidence>
<evidence type="ECO:0000313" key="11">
    <source>
        <dbReference type="EMBL" id="NWV56458.1"/>
    </source>
</evidence>
<dbReference type="PANTHER" id="PTHR32261">
    <property type="entry name" value="CALCIUM HOMEOSTASIS MODULATOR PROTEIN"/>
    <property type="match status" value="1"/>
</dbReference>
<comment type="subcellular location">
    <subcellularLocation>
        <location evidence="1">Membrane</location>
        <topology evidence="1">Multi-pass membrane protein</topology>
    </subcellularLocation>
</comment>
<keyword evidence="6" id="KW-0406">Ion transport</keyword>
<dbReference type="EMBL" id="VZRO01007445">
    <property type="protein sequence ID" value="NWV56458.1"/>
    <property type="molecule type" value="Genomic_DNA"/>
</dbReference>
<comment type="similarity">
    <text evidence="2">Belongs to the CALHM family.</text>
</comment>
<dbReference type="PANTHER" id="PTHR32261:SF4">
    <property type="entry name" value="CALCIUM HOMEOSTASIS MODULATOR PROTEIN 6"/>
    <property type="match status" value="1"/>
</dbReference>
<gene>
    <name evidence="11" type="primary">Calhm6</name>
    <name evidence="11" type="ORF">DAPCHR_R10668</name>
</gene>
<feature type="non-terminal residue" evidence="11">
    <location>
        <position position="305"/>
    </location>
</feature>
<feature type="transmembrane region" description="Helical" evidence="10">
    <location>
        <begin position="12"/>
        <end position="34"/>
    </location>
</feature>
<evidence type="ECO:0000313" key="12">
    <source>
        <dbReference type="Proteomes" id="UP000557315"/>
    </source>
</evidence>
<feature type="transmembrane region" description="Helical" evidence="10">
    <location>
        <begin position="90"/>
        <end position="114"/>
    </location>
</feature>